<evidence type="ECO:0000313" key="3">
    <source>
        <dbReference type="Proteomes" id="UP000199087"/>
    </source>
</evidence>
<keyword evidence="3" id="KW-1185">Reference proteome</keyword>
<sequence>MRNRRKELPKKEIQKVQNRYATEQCSQKQLAEDFGVSVGYIKKILKEVVKWELADQERFWSKVDTSGGENACWEWLGTKDRYGYGRFWFNGKMEKAHRLAYQFTMGLIPEGQVIRHKICRNSACCNPNHLLPGTDVDNQLDKMEDGTNWRKLSYMKVLEAIFLRDIGWSNKEIAEYLGVKTITYRLSQLDDIETQQTYQERAKGIFDKEDAKNNPPIEIIIDRIIE</sequence>
<proteinExistence type="predicted"/>
<protein>
    <submittedName>
        <fullName evidence="2">Sigma-70, region 4</fullName>
    </submittedName>
</protein>
<dbReference type="InterPro" id="IPR044925">
    <property type="entry name" value="His-Me_finger_sf"/>
</dbReference>
<accession>A0A0U1NQS0</accession>
<organism evidence="2 3">
    <name type="scientific">Neobacillus massiliamazoniensis</name>
    <dbReference type="NCBI Taxonomy" id="1499688"/>
    <lineage>
        <taxon>Bacteria</taxon>
        <taxon>Bacillati</taxon>
        <taxon>Bacillota</taxon>
        <taxon>Bacilli</taxon>
        <taxon>Bacillales</taxon>
        <taxon>Bacillaceae</taxon>
        <taxon>Neobacillus</taxon>
    </lineage>
</organism>
<dbReference type="Proteomes" id="UP000199087">
    <property type="component" value="Unassembled WGS sequence"/>
</dbReference>
<evidence type="ECO:0000313" key="2">
    <source>
        <dbReference type="EMBL" id="CRK80390.1"/>
    </source>
</evidence>
<dbReference type="GO" id="GO:0004519">
    <property type="term" value="F:endonuclease activity"/>
    <property type="evidence" value="ECO:0007669"/>
    <property type="project" value="InterPro"/>
</dbReference>
<feature type="domain" description="HNH nuclease" evidence="1">
    <location>
        <begin position="95"/>
        <end position="139"/>
    </location>
</feature>
<dbReference type="InterPro" id="IPR044930">
    <property type="entry name" value="Homing_endonuclease_His-Me"/>
</dbReference>
<dbReference type="SUPFAM" id="SSF54060">
    <property type="entry name" value="His-Me finger endonucleases"/>
    <property type="match status" value="1"/>
</dbReference>
<dbReference type="InterPro" id="IPR003615">
    <property type="entry name" value="HNH_nuc"/>
</dbReference>
<name>A0A0U1NQS0_9BACI</name>
<gene>
    <name evidence="2" type="ORF">BN000_00273</name>
</gene>
<dbReference type="RefSeq" id="WP_245640270.1">
    <property type="nucleotide sequence ID" value="NZ_CVRB01000001.1"/>
</dbReference>
<dbReference type="EMBL" id="CVRB01000001">
    <property type="protein sequence ID" value="CRK80390.1"/>
    <property type="molecule type" value="Genomic_DNA"/>
</dbReference>
<dbReference type="AlphaFoldDB" id="A0A0U1NQS0"/>
<evidence type="ECO:0000259" key="1">
    <source>
        <dbReference type="Pfam" id="PF13392"/>
    </source>
</evidence>
<reference evidence="3" key="1">
    <citation type="submission" date="2015-05" db="EMBL/GenBank/DDBJ databases">
        <authorList>
            <person name="Urmite Genomes"/>
        </authorList>
    </citation>
    <scope>NUCLEOTIDE SEQUENCE [LARGE SCALE GENOMIC DNA]</scope>
    <source>
        <strain evidence="3">LF1</strain>
    </source>
</reference>
<dbReference type="Gene3D" id="3.90.75.10">
    <property type="entry name" value="Homing Intron 3 (I-ppo) Encoded Endonuclease, Chain A"/>
    <property type="match status" value="1"/>
</dbReference>
<dbReference type="Pfam" id="PF13392">
    <property type="entry name" value="HNH_3"/>
    <property type="match status" value="1"/>
</dbReference>
<dbReference type="STRING" id="1499688.BN000_00273"/>